<evidence type="ECO:0000259" key="17">
    <source>
        <dbReference type="PROSITE" id="PS51059"/>
    </source>
</evidence>
<keyword evidence="6" id="KW-0677">Repeat</keyword>
<dbReference type="GO" id="GO:0005730">
    <property type="term" value="C:nucleolus"/>
    <property type="evidence" value="ECO:0007669"/>
    <property type="project" value="TreeGrafter"/>
</dbReference>
<dbReference type="PANTHER" id="PTHR10459:SF60">
    <property type="entry name" value="POLY [ADP-RIBOSE] POLYMERASE 2"/>
    <property type="match status" value="1"/>
</dbReference>
<evidence type="ECO:0000259" key="18">
    <source>
        <dbReference type="PROSITE" id="PS51060"/>
    </source>
</evidence>
<dbReference type="SUPFAM" id="SSF142921">
    <property type="entry name" value="WGR domain-like"/>
    <property type="match status" value="1"/>
</dbReference>
<dbReference type="FunFam" id="1.20.142.10:FF:000002">
    <property type="entry name" value="Poly [ADP-ribose] polymerase"/>
    <property type="match status" value="1"/>
</dbReference>
<evidence type="ECO:0000259" key="19">
    <source>
        <dbReference type="PROSITE" id="PS51977"/>
    </source>
</evidence>
<evidence type="ECO:0000256" key="2">
    <source>
        <dbReference type="ARBA" id="ARBA00022676"/>
    </source>
</evidence>
<evidence type="ECO:0000256" key="10">
    <source>
        <dbReference type="ARBA" id="ARBA00023027"/>
    </source>
</evidence>
<feature type="domain" description="PARP alpha-helical" evidence="18">
    <location>
        <begin position="250"/>
        <end position="376"/>
    </location>
</feature>
<dbReference type="PROSITE" id="PS51977">
    <property type="entry name" value="WGR"/>
    <property type="match status" value="1"/>
</dbReference>
<dbReference type="PANTHER" id="PTHR10459">
    <property type="entry name" value="DNA LIGASE"/>
    <property type="match status" value="1"/>
</dbReference>
<keyword evidence="12" id="KW-0539">Nucleus</keyword>
<dbReference type="GO" id="GO:0003677">
    <property type="term" value="F:DNA binding"/>
    <property type="evidence" value="ECO:0007669"/>
    <property type="project" value="UniProtKB-KW"/>
</dbReference>
<comment type="catalytic activity">
    <reaction evidence="14">
        <text>NAD(+) + (ADP-D-ribosyl)n-acceptor = nicotinamide + (ADP-D-ribosyl)n+1-acceptor + H(+).</text>
        <dbReference type="EC" id="2.4.2.30"/>
    </reaction>
</comment>
<keyword evidence="11" id="KW-0238">DNA-binding</keyword>
<evidence type="ECO:0000256" key="14">
    <source>
        <dbReference type="ARBA" id="ARBA00033987"/>
    </source>
</evidence>
<evidence type="ECO:0000256" key="1">
    <source>
        <dbReference type="ARBA" id="ARBA00004123"/>
    </source>
</evidence>
<dbReference type="SUPFAM" id="SSF56399">
    <property type="entry name" value="ADP-ribosylation"/>
    <property type="match status" value="1"/>
</dbReference>
<dbReference type="Proteomes" id="UP000573603">
    <property type="component" value="Unassembled WGS sequence"/>
</dbReference>
<evidence type="ECO:0000256" key="11">
    <source>
        <dbReference type="ARBA" id="ARBA00023125"/>
    </source>
</evidence>
<dbReference type="EMBL" id="JABEVY010000478">
    <property type="protein sequence ID" value="KAF5231507.1"/>
    <property type="molecule type" value="Genomic_DNA"/>
</dbReference>
<evidence type="ECO:0000256" key="5">
    <source>
        <dbReference type="ARBA" id="ARBA00022723"/>
    </source>
</evidence>
<dbReference type="Pfam" id="PF00644">
    <property type="entry name" value="PARP"/>
    <property type="match status" value="1"/>
</dbReference>
<keyword evidence="21" id="KW-1185">Reference proteome</keyword>
<name>A0A8H4YNI5_9HYPO</name>
<dbReference type="GO" id="GO:1990404">
    <property type="term" value="F:NAD+-protein mono-ADP-ribosyltransferase activity"/>
    <property type="evidence" value="ECO:0007669"/>
    <property type="project" value="TreeGrafter"/>
</dbReference>
<evidence type="ECO:0000256" key="3">
    <source>
        <dbReference type="ARBA" id="ARBA00022679"/>
    </source>
</evidence>
<evidence type="ECO:0000256" key="7">
    <source>
        <dbReference type="ARBA" id="ARBA00022765"/>
    </source>
</evidence>
<dbReference type="SUPFAM" id="SSF47587">
    <property type="entry name" value="Domain of poly(ADP-ribose) polymerase"/>
    <property type="match status" value="1"/>
</dbReference>
<evidence type="ECO:0000256" key="4">
    <source>
        <dbReference type="ARBA" id="ARBA00022695"/>
    </source>
</evidence>
<gene>
    <name evidence="20" type="ORF">FANTH_13368</name>
</gene>
<keyword evidence="8" id="KW-0863">Zinc-finger</keyword>
<proteinExistence type="inferred from homology"/>
<dbReference type="Gene3D" id="2.20.140.10">
    <property type="entry name" value="WGR domain"/>
    <property type="match status" value="1"/>
</dbReference>
<feature type="domain" description="PARP catalytic" evidence="17">
    <location>
        <begin position="386"/>
        <end position="621"/>
    </location>
</feature>
<keyword evidence="2 15" id="KW-0328">Glycosyltransferase</keyword>
<keyword evidence="7" id="KW-0013">ADP-ribosylation</keyword>
<feature type="region of interest" description="Disordered" evidence="16">
    <location>
        <begin position="27"/>
        <end position="97"/>
    </location>
</feature>
<evidence type="ECO:0000256" key="6">
    <source>
        <dbReference type="ARBA" id="ARBA00022737"/>
    </source>
</evidence>
<evidence type="ECO:0000256" key="8">
    <source>
        <dbReference type="ARBA" id="ARBA00022771"/>
    </source>
</evidence>
<evidence type="ECO:0000256" key="13">
    <source>
        <dbReference type="ARBA" id="ARBA00024347"/>
    </source>
</evidence>
<keyword evidence="4" id="KW-0548">Nucleotidyltransferase</keyword>
<evidence type="ECO:0000256" key="12">
    <source>
        <dbReference type="ARBA" id="ARBA00023242"/>
    </source>
</evidence>
<feature type="domain" description="WGR" evidence="19">
    <location>
        <begin position="115"/>
        <end position="212"/>
    </location>
</feature>
<evidence type="ECO:0000256" key="9">
    <source>
        <dbReference type="ARBA" id="ARBA00022833"/>
    </source>
</evidence>
<reference evidence="20 21" key="1">
    <citation type="journal article" date="2020" name="BMC Genomics">
        <title>Correction to: Identification and distribution of gene clusters required for synthesis of sphingolipid metabolism inhibitors in diverse species of the filamentous fungus Fusarium.</title>
        <authorList>
            <person name="Kim H.S."/>
            <person name="Lohmar J.M."/>
            <person name="Busman M."/>
            <person name="Brown D.W."/>
            <person name="Naumann T.A."/>
            <person name="Divon H.H."/>
            <person name="Lysoe E."/>
            <person name="Uhlig S."/>
            <person name="Proctor R.H."/>
        </authorList>
    </citation>
    <scope>NUCLEOTIDE SEQUENCE [LARGE SCALE GENOMIC DNA]</scope>
    <source>
        <strain evidence="20 21">NRRL 25214</strain>
    </source>
</reference>
<feature type="compositionally biased region" description="Basic and acidic residues" evidence="16">
    <location>
        <begin position="81"/>
        <end position="97"/>
    </location>
</feature>
<organism evidence="20 21">
    <name type="scientific">Fusarium anthophilum</name>
    <dbReference type="NCBI Taxonomy" id="48485"/>
    <lineage>
        <taxon>Eukaryota</taxon>
        <taxon>Fungi</taxon>
        <taxon>Dikarya</taxon>
        <taxon>Ascomycota</taxon>
        <taxon>Pezizomycotina</taxon>
        <taxon>Sordariomycetes</taxon>
        <taxon>Hypocreomycetidae</taxon>
        <taxon>Hypocreales</taxon>
        <taxon>Nectriaceae</taxon>
        <taxon>Fusarium</taxon>
        <taxon>Fusarium fujikuroi species complex</taxon>
    </lineage>
</organism>
<protein>
    <recommendedName>
        <fullName evidence="15">Poly [ADP-ribose] polymerase</fullName>
        <shortName evidence="15">PARP</shortName>
        <ecNumber evidence="15">2.4.2.-</ecNumber>
    </recommendedName>
</protein>
<dbReference type="Pfam" id="PF02877">
    <property type="entry name" value="PARP_reg"/>
    <property type="match status" value="1"/>
</dbReference>
<dbReference type="Gene3D" id="3.90.228.10">
    <property type="match status" value="1"/>
</dbReference>
<dbReference type="InterPro" id="IPR012317">
    <property type="entry name" value="Poly(ADP-ribose)pol_cat_dom"/>
</dbReference>
<sequence>MKLGWLIDHPSNRKVWLTDAYLWENNIQKSSESTDESETESSREKSPEKTKTSVRVKDGVKINSGLTNTSDVTAKPGTKRNVADRGRPKNDVPKNEPIKKKDVVIPLDEHCTLGIYKVYVDPKIGIIYDASLNQTVSSTNKNKFYNIQVLKDPESSDFKTWTRWGRVGEVGAYAILGNGTATDAIKQFHKKFKDKSGLAWNNRTDSAKLGKYAFLERRYSPHSDYKGEKSGNKAVKKVAGEQEHEVSPPGCSLEKPVKELMELIFNQQCFSNTISALKYDANKLPIGRLSKRTITSGFKQLKDLAALIDDPTLASSKWNMGIAEATEHLSNTYYSFIPHAFGRKQPPIIRDENLLKKEIELLQSLPDMQVAADLMKIDRKTRDSIHPLNRQFQGLGLAEMTRLDDKSSEFGYLMKYLNNSGGAAHKMTYTIKDIFRIERLGERKRFDNSEFSKIPSNRRLLWHGSRSTNFAGILSQGLRIGPPEAPVSGYMFGKGIYLADCSSKSAGYCYSMNTGGEALLVLCEAALGAMQTLIEADYNAGIKAKKNGMHSTWGQGKIGPRRWVDAGIIHPSLKGVEMPNPKARLSETGVKNTKLHYNEYICYDVAQVRLRYLLYVKIEKL</sequence>
<keyword evidence="3 15" id="KW-0808">Transferase</keyword>
<dbReference type="InterPro" id="IPR008893">
    <property type="entry name" value="WGR_domain"/>
</dbReference>
<dbReference type="PROSITE" id="PS51059">
    <property type="entry name" value="PARP_CATALYTIC"/>
    <property type="match status" value="1"/>
</dbReference>
<dbReference type="SMART" id="SM00773">
    <property type="entry name" value="WGR"/>
    <property type="match status" value="1"/>
</dbReference>
<dbReference type="CDD" id="cd01437">
    <property type="entry name" value="parp_like"/>
    <property type="match status" value="1"/>
</dbReference>
<dbReference type="InterPro" id="IPR036616">
    <property type="entry name" value="Poly(ADP-ribose)pol_reg_dom_sf"/>
</dbReference>
<dbReference type="GO" id="GO:0008270">
    <property type="term" value="F:zinc ion binding"/>
    <property type="evidence" value="ECO:0007669"/>
    <property type="project" value="UniProtKB-KW"/>
</dbReference>
<dbReference type="PROSITE" id="PS51060">
    <property type="entry name" value="PARP_ALPHA_HD"/>
    <property type="match status" value="1"/>
</dbReference>
<comment type="subcellular location">
    <subcellularLocation>
        <location evidence="1">Nucleus</location>
    </subcellularLocation>
</comment>
<dbReference type="InterPro" id="IPR004102">
    <property type="entry name" value="Poly(ADP-ribose)pol_reg_dom"/>
</dbReference>
<evidence type="ECO:0000313" key="20">
    <source>
        <dbReference type="EMBL" id="KAF5231507.1"/>
    </source>
</evidence>
<dbReference type="FunFam" id="2.20.140.10:FF:000001">
    <property type="entry name" value="Poly [ADP-ribose] polymerase"/>
    <property type="match status" value="1"/>
</dbReference>
<dbReference type="Gene3D" id="1.20.142.10">
    <property type="entry name" value="Poly(ADP-ribose) polymerase, regulatory domain"/>
    <property type="match status" value="1"/>
</dbReference>
<dbReference type="CDD" id="cd07997">
    <property type="entry name" value="WGR_PARP"/>
    <property type="match status" value="1"/>
</dbReference>
<evidence type="ECO:0000256" key="16">
    <source>
        <dbReference type="SAM" id="MobiDB-lite"/>
    </source>
</evidence>
<accession>A0A8H4YNI5</accession>
<dbReference type="GO" id="GO:0003950">
    <property type="term" value="F:NAD+ poly-ADP-ribosyltransferase activity"/>
    <property type="evidence" value="ECO:0007669"/>
    <property type="project" value="UniProtKB-UniRule"/>
</dbReference>
<dbReference type="GO" id="GO:0006302">
    <property type="term" value="P:double-strand break repair"/>
    <property type="evidence" value="ECO:0007669"/>
    <property type="project" value="TreeGrafter"/>
</dbReference>
<feature type="compositionally biased region" description="Basic and acidic residues" evidence="16">
    <location>
        <begin position="40"/>
        <end position="60"/>
    </location>
</feature>
<dbReference type="AlphaFoldDB" id="A0A8H4YNI5"/>
<dbReference type="InterPro" id="IPR036930">
    <property type="entry name" value="WGR_dom_sf"/>
</dbReference>
<keyword evidence="9" id="KW-0862">Zinc</keyword>
<dbReference type="EC" id="2.4.2.-" evidence="15"/>
<keyword evidence="10 15" id="KW-0520">NAD</keyword>
<evidence type="ECO:0000256" key="15">
    <source>
        <dbReference type="RuleBase" id="RU362114"/>
    </source>
</evidence>
<keyword evidence="5" id="KW-0479">Metal-binding</keyword>
<comment type="similarity">
    <text evidence="13">Belongs to the ARTD/PARP family.</text>
</comment>
<dbReference type="GO" id="GO:0070212">
    <property type="term" value="P:protein poly-ADP-ribosylation"/>
    <property type="evidence" value="ECO:0007669"/>
    <property type="project" value="TreeGrafter"/>
</dbReference>
<dbReference type="InterPro" id="IPR050800">
    <property type="entry name" value="ARTD/PARP"/>
</dbReference>
<comment type="caution">
    <text evidence="20">The sequence shown here is derived from an EMBL/GenBank/DDBJ whole genome shotgun (WGS) entry which is preliminary data.</text>
</comment>
<evidence type="ECO:0000313" key="21">
    <source>
        <dbReference type="Proteomes" id="UP000573603"/>
    </source>
</evidence>
<dbReference type="GO" id="GO:0016779">
    <property type="term" value="F:nucleotidyltransferase activity"/>
    <property type="evidence" value="ECO:0007669"/>
    <property type="project" value="UniProtKB-KW"/>
</dbReference>
<dbReference type="Pfam" id="PF05406">
    <property type="entry name" value="WGR"/>
    <property type="match status" value="1"/>
</dbReference>